<gene>
    <name evidence="1" type="ORF">RYX45_23320</name>
</gene>
<sequence length="75" mass="8376">MKSNKSMLNSSEGEEALNYMRKFYKNNISIPGPSAVNGFTNGTVAMFYFTQPTADQQSWYTSPDMKDKLGIAPMP</sequence>
<accession>A0AAJ2NTR2</accession>
<dbReference type="EMBL" id="JAWJAY010000929">
    <property type="protein sequence ID" value="MDV2888097.1"/>
    <property type="molecule type" value="Genomic_DNA"/>
</dbReference>
<proteinExistence type="predicted"/>
<dbReference type="Proteomes" id="UP001285636">
    <property type="component" value="Unassembled WGS sequence"/>
</dbReference>
<dbReference type="Gene3D" id="3.40.190.10">
    <property type="entry name" value="Periplasmic binding protein-like II"/>
    <property type="match status" value="1"/>
</dbReference>
<feature type="non-terminal residue" evidence="1">
    <location>
        <position position="75"/>
    </location>
</feature>
<dbReference type="SUPFAM" id="SSF53850">
    <property type="entry name" value="Periplasmic binding protein-like II"/>
    <property type="match status" value="1"/>
</dbReference>
<evidence type="ECO:0000313" key="2">
    <source>
        <dbReference type="Proteomes" id="UP001285636"/>
    </source>
</evidence>
<dbReference type="AlphaFoldDB" id="A0AAJ2NTR2"/>
<name>A0AAJ2NTR2_ALKPS</name>
<reference evidence="1" key="1">
    <citation type="submission" date="2023-10" db="EMBL/GenBank/DDBJ databases">
        <title>Screening of Alkalihalophilus pseudofirmusBZ-TG-HK211 and Its Alleviation of Salt Stress on Rapeseed Growth.</title>
        <authorList>
            <person name="Zhao B."/>
            <person name="Guo T."/>
        </authorList>
    </citation>
    <scope>NUCLEOTIDE SEQUENCE</scope>
    <source>
        <strain evidence="1">BZ-TG-HK211</strain>
    </source>
</reference>
<dbReference type="RefSeq" id="WP_323468130.1">
    <property type="nucleotide sequence ID" value="NZ_JAWJAY010000929.1"/>
</dbReference>
<organism evidence="1 2">
    <name type="scientific">Alkalihalophilus pseudofirmus</name>
    <name type="common">Bacillus pseudofirmus</name>
    <dbReference type="NCBI Taxonomy" id="79885"/>
    <lineage>
        <taxon>Bacteria</taxon>
        <taxon>Bacillati</taxon>
        <taxon>Bacillota</taxon>
        <taxon>Bacilli</taxon>
        <taxon>Bacillales</taxon>
        <taxon>Bacillaceae</taxon>
        <taxon>Alkalihalophilus</taxon>
    </lineage>
</organism>
<comment type="caution">
    <text evidence="1">The sequence shown here is derived from an EMBL/GenBank/DDBJ whole genome shotgun (WGS) entry which is preliminary data.</text>
</comment>
<evidence type="ECO:0000313" key="1">
    <source>
        <dbReference type="EMBL" id="MDV2888097.1"/>
    </source>
</evidence>
<protein>
    <submittedName>
        <fullName evidence="1">Uncharacterized protein</fullName>
    </submittedName>
</protein>